<keyword evidence="5" id="KW-0441">Lipid A biosynthesis</keyword>
<dbReference type="GO" id="GO:0009103">
    <property type="term" value="P:lipopolysaccharide biosynthetic process"/>
    <property type="evidence" value="ECO:0007669"/>
    <property type="project" value="UniProtKB-KW"/>
</dbReference>
<evidence type="ECO:0000313" key="13">
    <source>
        <dbReference type="EMBL" id="MBH9578364.1"/>
    </source>
</evidence>
<dbReference type="PANTHER" id="PTHR30561:SF9">
    <property type="entry name" value="4-AMINO-4-DEOXY-L-ARABINOSE-PHOSPHOUNDECAPRENOL FLIPPASE SUBUNIT ARNF-RELATED"/>
    <property type="match status" value="1"/>
</dbReference>
<feature type="transmembrane region" description="Helical" evidence="11">
    <location>
        <begin position="6"/>
        <end position="23"/>
    </location>
</feature>
<organism evidence="13 14">
    <name type="scientific">Inhella proteolytica</name>
    <dbReference type="NCBI Taxonomy" id="2795029"/>
    <lineage>
        <taxon>Bacteria</taxon>
        <taxon>Pseudomonadati</taxon>
        <taxon>Pseudomonadota</taxon>
        <taxon>Betaproteobacteria</taxon>
        <taxon>Burkholderiales</taxon>
        <taxon>Sphaerotilaceae</taxon>
        <taxon>Inhella</taxon>
    </lineage>
</organism>
<evidence type="ECO:0000313" key="14">
    <source>
        <dbReference type="Proteomes" id="UP000613266"/>
    </source>
</evidence>
<keyword evidence="2" id="KW-1003">Cell membrane</keyword>
<keyword evidence="9" id="KW-0443">Lipid metabolism</keyword>
<evidence type="ECO:0000259" key="12">
    <source>
        <dbReference type="Pfam" id="PF00892"/>
    </source>
</evidence>
<dbReference type="InterPro" id="IPR000390">
    <property type="entry name" value="Small_drug/metabolite_transptr"/>
</dbReference>
<dbReference type="Pfam" id="PF00892">
    <property type="entry name" value="EamA"/>
    <property type="match status" value="2"/>
</dbReference>
<dbReference type="Gene3D" id="1.10.3730.20">
    <property type="match status" value="2"/>
</dbReference>
<keyword evidence="10 11" id="KW-0472">Membrane</keyword>
<dbReference type="Proteomes" id="UP000613266">
    <property type="component" value="Unassembled WGS sequence"/>
</dbReference>
<feature type="transmembrane region" description="Helical" evidence="11">
    <location>
        <begin position="35"/>
        <end position="58"/>
    </location>
</feature>
<evidence type="ECO:0000256" key="10">
    <source>
        <dbReference type="ARBA" id="ARBA00023136"/>
    </source>
</evidence>
<evidence type="ECO:0000256" key="4">
    <source>
        <dbReference type="ARBA" id="ARBA00022519"/>
    </source>
</evidence>
<dbReference type="EMBL" id="JAEDAK010000011">
    <property type="protein sequence ID" value="MBH9578364.1"/>
    <property type="molecule type" value="Genomic_DNA"/>
</dbReference>
<evidence type="ECO:0000256" key="1">
    <source>
        <dbReference type="ARBA" id="ARBA00004651"/>
    </source>
</evidence>
<evidence type="ECO:0000256" key="6">
    <source>
        <dbReference type="ARBA" id="ARBA00022692"/>
    </source>
</evidence>
<keyword evidence="3" id="KW-0444">Lipid biosynthesis</keyword>
<keyword evidence="6 11" id="KW-0812">Transmembrane</keyword>
<feature type="transmembrane region" description="Helical" evidence="11">
    <location>
        <begin position="125"/>
        <end position="144"/>
    </location>
</feature>
<feature type="transmembrane region" description="Helical" evidence="11">
    <location>
        <begin position="97"/>
        <end position="119"/>
    </location>
</feature>
<sequence>MSSQALVLVLLAALLHAGWNIAAKKARSGGEGDQIAFQALCALAVITLWAPLGLWVAWRELGAWGWQAWVVVTLSAVVHLGYFSALLIGYRKADLTVVYPVARGSGPLLSSLAAVLLLGERPGPWGWAGIATLLFGVLLLSGLLRRRALTPPVRAGLRWGALTGALIAGYTVIDAYGVKVLAVSPLLLDYLCNVLRLPLLLPFLARRPAGTLARTWAADWKAVLIVGSVSPLAYILVLWALQSAPLSTVAPARECSMLFAALIGGHLLQESDRVARALGALCIAAGVAMLASGA</sequence>
<keyword evidence="4" id="KW-0997">Cell inner membrane</keyword>
<dbReference type="InterPro" id="IPR000620">
    <property type="entry name" value="EamA_dom"/>
</dbReference>
<gene>
    <name evidence="13" type="ORF">I7X39_15845</name>
</gene>
<dbReference type="GO" id="GO:0005886">
    <property type="term" value="C:plasma membrane"/>
    <property type="evidence" value="ECO:0007669"/>
    <property type="project" value="UniProtKB-SubCell"/>
</dbReference>
<accession>A0A931J2H6</accession>
<keyword evidence="8 11" id="KW-1133">Transmembrane helix</keyword>
<feature type="domain" description="EamA" evidence="12">
    <location>
        <begin position="157"/>
        <end position="290"/>
    </location>
</feature>
<dbReference type="InterPro" id="IPR037185">
    <property type="entry name" value="EmrE-like"/>
</dbReference>
<keyword evidence="14" id="KW-1185">Reference proteome</keyword>
<feature type="domain" description="EamA" evidence="12">
    <location>
        <begin position="5"/>
        <end position="141"/>
    </location>
</feature>
<evidence type="ECO:0000256" key="11">
    <source>
        <dbReference type="SAM" id="Phobius"/>
    </source>
</evidence>
<evidence type="ECO:0000256" key="7">
    <source>
        <dbReference type="ARBA" id="ARBA00022985"/>
    </source>
</evidence>
<dbReference type="GO" id="GO:0022857">
    <property type="term" value="F:transmembrane transporter activity"/>
    <property type="evidence" value="ECO:0007669"/>
    <property type="project" value="InterPro"/>
</dbReference>
<dbReference type="GO" id="GO:0009245">
    <property type="term" value="P:lipid A biosynthetic process"/>
    <property type="evidence" value="ECO:0007669"/>
    <property type="project" value="UniProtKB-KW"/>
</dbReference>
<name>A0A931J2H6_9BURK</name>
<evidence type="ECO:0000256" key="3">
    <source>
        <dbReference type="ARBA" id="ARBA00022516"/>
    </source>
</evidence>
<feature type="transmembrane region" description="Helical" evidence="11">
    <location>
        <begin position="156"/>
        <end position="176"/>
    </location>
</feature>
<evidence type="ECO:0000256" key="5">
    <source>
        <dbReference type="ARBA" id="ARBA00022556"/>
    </source>
</evidence>
<proteinExistence type="predicted"/>
<feature type="transmembrane region" description="Helical" evidence="11">
    <location>
        <begin position="222"/>
        <end position="241"/>
    </location>
</feature>
<keyword evidence="7" id="KW-0448">Lipopolysaccharide biosynthesis</keyword>
<protein>
    <submittedName>
        <fullName evidence="13">EamA family transporter</fullName>
    </submittedName>
</protein>
<evidence type="ECO:0000256" key="9">
    <source>
        <dbReference type="ARBA" id="ARBA00023098"/>
    </source>
</evidence>
<evidence type="ECO:0000256" key="2">
    <source>
        <dbReference type="ARBA" id="ARBA00022475"/>
    </source>
</evidence>
<dbReference type="RefSeq" id="WP_198112133.1">
    <property type="nucleotide sequence ID" value="NZ_JAEDAK010000011.1"/>
</dbReference>
<dbReference type="PANTHER" id="PTHR30561">
    <property type="entry name" value="SMR FAMILY PROTON-DEPENDENT DRUG EFFLUX TRANSPORTER SUGE"/>
    <property type="match status" value="1"/>
</dbReference>
<comment type="subcellular location">
    <subcellularLocation>
        <location evidence="1">Cell membrane</location>
        <topology evidence="1">Multi-pass membrane protein</topology>
    </subcellularLocation>
</comment>
<dbReference type="AlphaFoldDB" id="A0A931J2H6"/>
<dbReference type="SUPFAM" id="SSF103481">
    <property type="entry name" value="Multidrug resistance efflux transporter EmrE"/>
    <property type="match status" value="2"/>
</dbReference>
<feature type="transmembrane region" description="Helical" evidence="11">
    <location>
        <begin position="64"/>
        <end position="90"/>
    </location>
</feature>
<evidence type="ECO:0000256" key="8">
    <source>
        <dbReference type="ARBA" id="ARBA00022989"/>
    </source>
</evidence>
<comment type="caution">
    <text evidence="13">The sequence shown here is derived from an EMBL/GenBank/DDBJ whole genome shotgun (WGS) entry which is preliminary data.</text>
</comment>
<reference evidence="13" key="1">
    <citation type="submission" date="2020-12" db="EMBL/GenBank/DDBJ databases">
        <title>The genome sequence of Inhella sp. 1Y17.</title>
        <authorList>
            <person name="Liu Y."/>
        </authorList>
    </citation>
    <scope>NUCLEOTIDE SEQUENCE</scope>
    <source>
        <strain evidence="13">1Y17</strain>
    </source>
</reference>